<evidence type="ECO:0008006" key="3">
    <source>
        <dbReference type="Google" id="ProtNLM"/>
    </source>
</evidence>
<dbReference type="RefSeq" id="WP_264788437.1">
    <property type="nucleotide sequence ID" value="NZ_AP026867.1"/>
</dbReference>
<name>A0A915YH95_9BACT</name>
<accession>A0A915YH95</accession>
<dbReference type="AlphaFoldDB" id="A0A915YH95"/>
<dbReference type="KEGG" id="aup:AsAng_0038660"/>
<organism evidence="1 2">
    <name type="scientific">Aureispira anguillae</name>
    <dbReference type="NCBI Taxonomy" id="2864201"/>
    <lineage>
        <taxon>Bacteria</taxon>
        <taxon>Pseudomonadati</taxon>
        <taxon>Bacteroidota</taxon>
        <taxon>Saprospiria</taxon>
        <taxon>Saprospirales</taxon>
        <taxon>Saprospiraceae</taxon>
        <taxon>Aureispira</taxon>
    </lineage>
</organism>
<reference evidence="1" key="1">
    <citation type="submission" date="2022-09" db="EMBL/GenBank/DDBJ databases">
        <title>Aureispira anguillicida sp. nov., isolated from Leptocephalus of Japanese eel Anguilla japonica.</title>
        <authorList>
            <person name="Yuasa K."/>
            <person name="Mekata T."/>
            <person name="Ikunari K."/>
        </authorList>
    </citation>
    <scope>NUCLEOTIDE SEQUENCE</scope>
    <source>
        <strain evidence="1">EL160426</strain>
    </source>
</reference>
<gene>
    <name evidence="1" type="ORF">AsAng_0038660</name>
</gene>
<evidence type="ECO:0000313" key="1">
    <source>
        <dbReference type="EMBL" id="BDS13138.1"/>
    </source>
</evidence>
<dbReference type="Proteomes" id="UP001060919">
    <property type="component" value="Chromosome"/>
</dbReference>
<dbReference type="EMBL" id="AP026867">
    <property type="protein sequence ID" value="BDS13138.1"/>
    <property type="molecule type" value="Genomic_DNA"/>
</dbReference>
<sequence length="418" mass="47427">MKKIIIGSLLMCSLGLSLVSCEKEQILNGKVADTNFESVKDYTLDRIPLLENKQSLDVLMRNTEDKDEEKLNRYLYEIALATKALIKDHNFNKTILDMAKESKLKTAYLLDLKTIAPQYYKAINDNLALRGLSLEEIAKDMTHAPILPNLQFLETTQIEKYVPAIFVPNLSNVDANKQPLLSANIETDCSNDPSIEDFIVTWYYAEDGPSKEIILGEETALETSNPLFLIDHATIFEGEGIIPSAENTRSSEANSAARAITRFDSREIKIKTGYRQETGAGNNSEYAIVAYRIESDGVHHWIYNSSGWKKIDEVKVSEINTTLVRPTLHAPNWTPYSANKVFWNTFERDWNRSLKPLGTPSFAGTTLNMSGNMRYNGDWYAYIPGTVNGHATPFAWFGWNSQVNFYSWKADYIVHRVY</sequence>
<protein>
    <recommendedName>
        <fullName evidence="3">Lipoprotein</fullName>
    </recommendedName>
</protein>
<keyword evidence="2" id="KW-1185">Reference proteome</keyword>
<evidence type="ECO:0000313" key="2">
    <source>
        <dbReference type="Proteomes" id="UP001060919"/>
    </source>
</evidence>
<proteinExistence type="predicted"/>
<dbReference type="PROSITE" id="PS51257">
    <property type="entry name" value="PROKAR_LIPOPROTEIN"/>
    <property type="match status" value="1"/>
</dbReference>